<keyword evidence="3" id="KW-1185">Reference proteome</keyword>
<organism evidence="2 3">
    <name type="scientific">Desulfosalsimonas propionicica</name>
    <dbReference type="NCBI Taxonomy" id="332175"/>
    <lineage>
        <taxon>Bacteria</taxon>
        <taxon>Pseudomonadati</taxon>
        <taxon>Thermodesulfobacteriota</taxon>
        <taxon>Desulfobacteria</taxon>
        <taxon>Desulfobacterales</taxon>
        <taxon>Desulfosalsimonadaceae</taxon>
        <taxon>Desulfosalsimonas</taxon>
    </lineage>
</organism>
<evidence type="ECO:0000313" key="2">
    <source>
        <dbReference type="EMBL" id="MBA2882669.1"/>
    </source>
</evidence>
<evidence type="ECO:0008006" key="4">
    <source>
        <dbReference type="Google" id="ProtNLM"/>
    </source>
</evidence>
<evidence type="ECO:0000313" key="3">
    <source>
        <dbReference type="Proteomes" id="UP000525298"/>
    </source>
</evidence>
<protein>
    <recommendedName>
        <fullName evidence="4">Flagellar hook-length control protein FliK</fullName>
    </recommendedName>
</protein>
<name>A0A7W0CBL2_9BACT</name>
<accession>A0A7W0CBL2</accession>
<evidence type="ECO:0000256" key="1">
    <source>
        <dbReference type="SAM" id="MobiDB-lite"/>
    </source>
</evidence>
<dbReference type="AlphaFoldDB" id="A0A7W0CBL2"/>
<feature type="compositionally biased region" description="Acidic residues" evidence="1">
    <location>
        <begin position="241"/>
        <end position="252"/>
    </location>
</feature>
<sequence>MYINAQPPPILSLAAPADISMHRVGESQTLKLAPYQIVQATVAEGGMERVVLKIKDHQLSAETKVPLRTGQKLNLQVMATSPQTHLRIMEEAELRHLFRLLHSFGRSIRIMPMLENMGPEAKAMVSNLMNVLGSDPNTVSGGDISRLWQDMGLNLEALLAQGRSQEAFSGFKALLLMQAAGGQGGGAGAEEASAMLEHLNLFQLCRYRLAQDNTVFLPLPFEFLEQGYLLAQKQEPRQGEDPDADDPGEPPDETPAWKMNLNLKLSVLGSLEILLLFEDPGLRMRVLCETQKSAKTLSQAMPQLADRLTTVSLLGYSVDTGARDPVMTLLERLVPEGDHFLEARA</sequence>
<gene>
    <name evidence="2" type="ORF">HNR65_003023</name>
</gene>
<dbReference type="RefSeq" id="WP_181552299.1">
    <property type="nucleotide sequence ID" value="NZ_JACDUS010000011.1"/>
</dbReference>
<proteinExistence type="predicted"/>
<reference evidence="2 3" key="1">
    <citation type="submission" date="2020-07" db="EMBL/GenBank/DDBJ databases">
        <title>Genomic Encyclopedia of Type Strains, Phase IV (KMG-IV): sequencing the most valuable type-strain genomes for metagenomic binning, comparative biology and taxonomic classification.</title>
        <authorList>
            <person name="Goeker M."/>
        </authorList>
    </citation>
    <scope>NUCLEOTIDE SEQUENCE [LARGE SCALE GENOMIC DNA]</scope>
    <source>
        <strain evidence="2 3">DSM 17721</strain>
    </source>
</reference>
<feature type="region of interest" description="Disordered" evidence="1">
    <location>
        <begin position="234"/>
        <end position="255"/>
    </location>
</feature>
<dbReference type="Proteomes" id="UP000525298">
    <property type="component" value="Unassembled WGS sequence"/>
</dbReference>
<dbReference type="EMBL" id="JACDUS010000011">
    <property type="protein sequence ID" value="MBA2882669.1"/>
    <property type="molecule type" value="Genomic_DNA"/>
</dbReference>
<comment type="caution">
    <text evidence="2">The sequence shown here is derived from an EMBL/GenBank/DDBJ whole genome shotgun (WGS) entry which is preliminary data.</text>
</comment>